<evidence type="ECO:0000256" key="4">
    <source>
        <dbReference type="RuleBase" id="RU000509"/>
    </source>
</evidence>
<comment type="similarity">
    <text evidence="1 4">Belongs to the glycosyl hydrolase 14 family.</text>
</comment>
<evidence type="ECO:0000256" key="1">
    <source>
        <dbReference type="ARBA" id="ARBA00005652"/>
    </source>
</evidence>
<evidence type="ECO:0000313" key="5">
    <source>
        <dbReference type="EnsemblPlants" id="AET6Gv20227200.17"/>
    </source>
</evidence>
<evidence type="ECO:0000256" key="3">
    <source>
        <dbReference type="ARBA" id="ARBA00023326"/>
    </source>
</evidence>
<dbReference type="EC" id="3.2.1.2" evidence="4"/>
<evidence type="ECO:0000256" key="2">
    <source>
        <dbReference type="ARBA" id="ARBA00023277"/>
    </source>
</evidence>
<keyword evidence="4" id="KW-0378">Hydrolase</keyword>
<dbReference type="Pfam" id="PF01373">
    <property type="entry name" value="Glyco_hydro_14"/>
    <property type="match status" value="1"/>
</dbReference>
<dbReference type="InterPro" id="IPR017853">
    <property type="entry name" value="GH"/>
</dbReference>
<keyword evidence="3 4" id="KW-0624">Polysaccharide degradation</keyword>
<protein>
    <recommendedName>
        <fullName evidence="4">Beta-amylase</fullName>
        <ecNumber evidence="4">3.2.1.2</ecNumber>
    </recommendedName>
</protein>
<proteinExistence type="inferred from homology"/>
<reference evidence="6" key="1">
    <citation type="journal article" date="2014" name="Science">
        <title>Ancient hybridizations among the ancestral genomes of bread wheat.</title>
        <authorList>
            <consortium name="International Wheat Genome Sequencing Consortium,"/>
            <person name="Marcussen T."/>
            <person name="Sandve S.R."/>
            <person name="Heier L."/>
            <person name="Spannagl M."/>
            <person name="Pfeifer M."/>
            <person name="Jakobsen K.S."/>
            <person name="Wulff B.B."/>
            <person name="Steuernagel B."/>
            <person name="Mayer K.F."/>
            <person name="Olsen O.A."/>
        </authorList>
    </citation>
    <scope>NUCLEOTIDE SEQUENCE [LARGE SCALE GENOMIC DNA]</scope>
    <source>
        <strain evidence="6">cv. AL8/78</strain>
    </source>
</reference>
<dbReference type="EnsemblPlants" id="AET6Gv20227200.17">
    <property type="protein sequence ID" value="AET6Gv20227200.17"/>
    <property type="gene ID" value="AET6Gv20227200"/>
</dbReference>
<organism evidence="5 6">
    <name type="scientific">Aegilops tauschii subsp. strangulata</name>
    <name type="common">Goatgrass</name>
    <dbReference type="NCBI Taxonomy" id="200361"/>
    <lineage>
        <taxon>Eukaryota</taxon>
        <taxon>Viridiplantae</taxon>
        <taxon>Streptophyta</taxon>
        <taxon>Embryophyta</taxon>
        <taxon>Tracheophyta</taxon>
        <taxon>Spermatophyta</taxon>
        <taxon>Magnoliopsida</taxon>
        <taxon>Liliopsida</taxon>
        <taxon>Poales</taxon>
        <taxon>Poaceae</taxon>
        <taxon>BOP clade</taxon>
        <taxon>Pooideae</taxon>
        <taxon>Triticodae</taxon>
        <taxon>Triticeae</taxon>
        <taxon>Triticinae</taxon>
        <taxon>Aegilops</taxon>
    </lineage>
</organism>
<dbReference type="AlphaFoldDB" id="A0A453N5C2"/>
<comment type="catalytic activity">
    <reaction evidence="4">
        <text>Hydrolysis of (1-&gt;4)-alpha-D-glucosidic linkages in polysaccharides so as to remove successive maltose units from the non-reducing ends of the chains.</text>
        <dbReference type="EC" id="3.2.1.2"/>
    </reaction>
</comment>
<reference evidence="6" key="2">
    <citation type="journal article" date="2017" name="Nat. Plants">
        <title>The Aegilops tauschii genome reveals multiple impacts of transposons.</title>
        <authorList>
            <person name="Zhao G."/>
            <person name="Zou C."/>
            <person name="Li K."/>
            <person name="Wang K."/>
            <person name="Li T."/>
            <person name="Gao L."/>
            <person name="Zhang X."/>
            <person name="Wang H."/>
            <person name="Yang Z."/>
            <person name="Liu X."/>
            <person name="Jiang W."/>
            <person name="Mao L."/>
            <person name="Kong X."/>
            <person name="Jiao Y."/>
            <person name="Jia J."/>
        </authorList>
    </citation>
    <scope>NUCLEOTIDE SEQUENCE [LARGE SCALE GENOMIC DNA]</scope>
    <source>
        <strain evidence="6">cv. AL8/78</strain>
    </source>
</reference>
<keyword evidence="6" id="KW-1185">Reference proteome</keyword>
<keyword evidence="2 4" id="KW-0119">Carbohydrate metabolism</keyword>
<dbReference type="Gene3D" id="3.20.20.80">
    <property type="entry name" value="Glycosidases"/>
    <property type="match status" value="2"/>
</dbReference>
<reference evidence="5" key="4">
    <citation type="submission" date="2019-03" db="UniProtKB">
        <authorList>
            <consortium name="EnsemblPlants"/>
        </authorList>
    </citation>
    <scope>IDENTIFICATION</scope>
</reference>
<keyword evidence="4" id="KW-0326">Glycosidase</keyword>
<dbReference type="PRINTS" id="PR00750">
    <property type="entry name" value="BETAAMYLASE"/>
</dbReference>
<sequence>MGIINCYCQLVDPEAVRAELRHLKSLNVDGVVVDCWWGIVEAWTPQKYEWSGYRDLFGIIKEFKLKVQVYFDFMRSFHMEFRSLSEEGLISAIEVGLGASGELRYPSCPEKMGWRYPGIGEFQCYDRYMQKNLRQSALARGHLFWARGPDNAGYYNSRSHETGFFCDGGDYDSYYGRFFLNWYSGILIDHVDQVLSLATLAFDG</sequence>
<reference evidence="5" key="3">
    <citation type="journal article" date="2017" name="Nature">
        <title>Genome sequence of the progenitor of the wheat D genome Aegilops tauschii.</title>
        <authorList>
            <person name="Luo M.C."/>
            <person name="Gu Y.Q."/>
            <person name="Puiu D."/>
            <person name="Wang H."/>
            <person name="Twardziok S.O."/>
            <person name="Deal K.R."/>
            <person name="Huo N."/>
            <person name="Zhu T."/>
            <person name="Wang L."/>
            <person name="Wang Y."/>
            <person name="McGuire P.E."/>
            <person name="Liu S."/>
            <person name="Long H."/>
            <person name="Ramasamy R.K."/>
            <person name="Rodriguez J.C."/>
            <person name="Van S.L."/>
            <person name="Yuan L."/>
            <person name="Wang Z."/>
            <person name="Xia Z."/>
            <person name="Xiao L."/>
            <person name="Anderson O.D."/>
            <person name="Ouyang S."/>
            <person name="Liang Y."/>
            <person name="Zimin A.V."/>
            <person name="Pertea G."/>
            <person name="Qi P."/>
            <person name="Bennetzen J.L."/>
            <person name="Dai X."/>
            <person name="Dawson M.W."/>
            <person name="Muller H.G."/>
            <person name="Kugler K."/>
            <person name="Rivarola-Duarte L."/>
            <person name="Spannagl M."/>
            <person name="Mayer K.F.X."/>
            <person name="Lu F.H."/>
            <person name="Bevan M.W."/>
            <person name="Leroy P."/>
            <person name="Li P."/>
            <person name="You F.M."/>
            <person name="Sun Q."/>
            <person name="Liu Z."/>
            <person name="Lyons E."/>
            <person name="Wicker T."/>
            <person name="Salzberg S.L."/>
            <person name="Devos K.M."/>
            <person name="Dvorak J."/>
        </authorList>
    </citation>
    <scope>NUCLEOTIDE SEQUENCE [LARGE SCALE GENOMIC DNA]</scope>
    <source>
        <strain evidence="5">cv. AL8/78</strain>
    </source>
</reference>
<evidence type="ECO:0000313" key="6">
    <source>
        <dbReference type="Proteomes" id="UP000015105"/>
    </source>
</evidence>
<dbReference type="PANTHER" id="PTHR31352">
    <property type="entry name" value="BETA-AMYLASE 1, CHLOROPLASTIC"/>
    <property type="match status" value="1"/>
</dbReference>
<dbReference type="GO" id="GO:0016161">
    <property type="term" value="F:beta-amylase activity"/>
    <property type="evidence" value="ECO:0007669"/>
    <property type="project" value="UniProtKB-EC"/>
</dbReference>
<accession>A0A453N5C2</accession>
<dbReference type="GO" id="GO:0000272">
    <property type="term" value="P:polysaccharide catabolic process"/>
    <property type="evidence" value="ECO:0007669"/>
    <property type="project" value="UniProtKB-KW"/>
</dbReference>
<reference evidence="5" key="5">
    <citation type="journal article" date="2021" name="G3 (Bethesda)">
        <title>Aegilops tauschii genome assembly Aet v5.0 features greater sequence contiguity and improved annotation.</title>
        <authorList>
            <person name="Wang L."/>
            <person name="Zhu T."/>
            <person name="Rodriguez J.C."/>
            <person name="Deal K.R."/>
            <person name="Dubcovsky J."/>
            <person name="McGuire P.E."/>
            <person name="Lux T."/>
            <person name="Spannagl M."/>
            <person name="Mayer K.F.X."/>
            <person name="Baldrich P."/>
            <person name="Meyers B.C."/>
            <person name="Huo N."/>
            <person name="Gu Y.Q."/>
            <person name="Zhou H."/>
            <person name="Devos K.M."/>
            <person name="Bennetzen J.L."/>
            <person name="Unver T."/>
            <person name="Budak H."/>
            <person name="Gulick P.J."/>
            <person name="Galiba G."/>
            <person name="Kalapos B."/>
            <person name="Nelson D.R."/>
            <person name="Li P."/>
            <person name="You F.M."/>
            <person name="Luo M.C."/>
            <person name="Dvorak J."/>
        </authorList>
    </citation>
    <scope>NUCLEOTIDE SEQUENCE [LARGE SCALE GENOMIC DNA]</scope>
    <source>
        <strain evidence="5">cv. AL8/78</strain>
    </source>
</reference>
<dbReference type="Gramene" id="AET6Gv20227200.17">
    <property type="protein sequence ID" value="AET6Gv20227200.17"/>
    <property type="gene ID" value="AET6Gv20227200"/>
</dbReference>
<dbReference type="PANTHER" id="PTHR31352:SF8">
    <property type="entry name" value="BETA-AMYLASE 8"/>
    <property type="match status" value="1"/>
</dbReference>
<dbReference type="Proteomes" id="UP000015105">
    <property type="component" value="Chromosome 6D"/>
</dbReference>
<name>A0A453N5C2_AEGTS</name>
<dbReference type="InterPro" id="IPR001554">
    <property type="entry name" value="Glyco_hydro_14"/>
</dbReference>
<dbReference type="SUPFAM" id="SSF51445">
    <property type="entry name" value="(Trans)glycosidases"/>
    <property type="match status" value="1"/>
</dbReference>